<dbReference type="InterPro" id="IPR029044">
    <property type="entry name" value="Nucleotide-diphossugar_trans"/>
</dbReference>
<dbReference type="Gene3D" id="3.90.550.10">
    <property type="entry name" value="Spore Coat Polysaccharide Biosynthesis Protein SpsA, Chain A"/>
    <property type="match status" value="1"/>
</dbReference>
<dbReference type="AlphaFoldDB" id="A0A376AD78"/>
<accession>A0A376AD78</accession>
<dbReference type="EMBL" id="UEYP01000001">
    <property type="protein sequence ID" value="SSC65413.1"/>
    <property type="molecule type" value="Genomic_DNA"/>
</dbReference>
<evidence type="ECO:0000313" key="3">
    <source>
        <dbReference type="EMBL" id="SSC65413.1"/>
    </source>
</evidence>
<organism evidence="3 4">
    <name type="scientific">Ciceribacter selenitireducens ATCC BAA-1503</name>
    <dbReference type="NCBI Taxonomy" id="1336235"/>
    <lineage>
        <taxon>Bacteria</taxon>
        <taxon>Pseudomonadati</taxon>
        <taxon>Pseudomonadota</taxon>
        <taxon>Alphaproteobacteria</taxon>
        <taxon>Hyphomicrobiales</taxon>
        <taxon>Rhizobiaceae</taxon>
        <taxon>Ciceribacter</taxon>
    </lineage>
</organism>
<dbReference type="Proteomes" id="UP000254764">
    <property type="component" value="Unassembled WGS sequence"/>
</dbReference>
<feature type="region of interest" description="Disordered" evidence="1">
    <location>
        <begin position="270"/>
        <end position="298"/>
    </location>
</feature>
<dbReference type="PANTHER" id="PTHR43685">
    <property type="entry name" value="GLYCOSYLTRANSFERASE"/>
    <property type="match status" value="1"/>
</dbReference>
<feature type="domain" description="Glycosyltransferase 2-like" evidence="2">
    <location>
        <begin position="1"/>
        <end position="88"/>
    </location>
</feature>
<evidence type="ECO:0000259" key="2">
    <source>
        <dbReference type="Pfam" id="PF00535"/>
    </source>
</evidence>
<dbReference type="InterPro" id="IPR001173">
    <property type="entry name" value="Glyco_trans_2-like"/>
</dbReference>
<keyword evidence="4" id="KW-1185">Reference proteome</keyword>
<dbReference type="PANTHER" id="PTHR43685:SF2">
    <property type="entry name" value="GLYCOSYLTRANSFERASE 2-LIKE DOMAIN-CONTAINING PROTEIN"/>
    <property type="match status" value="1"/>
</dbReference>
<dbReference type="CDD" id="cd00761">
    <property type="entry name" value="Glyco_tranf_GTA_type"/>
    <property type="match status" value="1"/>
</dbReference>
<feature type="compositionally biased region" description="Polar residues" evidence="1">
    <location>
        <begin position="272"/>
        <end position="282"/>
    </location>
</feature>
<name>A0A376AD78_9HYPH</name>
<proteinExistence type="predicted"/>
<dbReference type="InterPro" id="IPR050834">
    <property type="entry name" value="Glycosyltransf_2"/>
</dbReference>
<protein>
    <recommendedName>
        <fullName evidence="2">Glycosyltransferase 2-like domain-containing protein</fullName>
    </recommendedName>
</protein>
<sequence>MIVVDDGSTDGTPELVERAFAGDARVLVLRQPRNMGPSAARNAGFKAARGTWTALLDSDDLWRPDRLQRLLRHAHEAEFIADNLMAYDAAAGADAGPVYTGLSDGYLTMTDFLLPSAADRHDFGYLQPLVRTDFLRRHRIVYREDVRAGEDLLFNLRILAAGGRAYYVDEPLYIYTTPVGAISGLSSPHSRSTADTRPLIAALEQARSELWPRLTGDERQAFELRLADLRAKAPIGRFHRARAKGRYFDMIKLFLTEPVIQRRVVARLLRGTDSQPPSQGRLQQAAGGASRPRRNLDT</sequence>
<dbReference type="SUPFAM" id="SSF53448">
    <property type="entry name" value="Nucleotide-diphospho-sugar transferases"/>
    <property type="match status" value="1"/>
</dbReference>
<reference evidence="4" key="1">
    <citation type="submission" date="2018-07" db="EMBL/GenBank/DDBJ databases">
        <authorList>
            <person name="Peiro R."/>
            <person name="Begona"/>
            <person name="Cbmso G."/>
            <person name="Lopez M."/>
            <person name="Gonzalez S."/>
        </authorList>
    </citation>
    <scope>NUCLEOTIDE SEQUENCE [LARGE SCALE GENOMIC DNA]</scope>
</reference>
<gene>
    <name evidence="3" type="ORF">RHIZ70_1121</name>
</gene>
<dbReference type="Pfam" id="PF00535">
    <property type="entry name" value="Glycos_transf_2"/>
    <property type="match status" value="1"/>
</dbReference>
<evidence type="ECO:0000313" key="4">
    <source>
        <dbReference type="Proteomes" id="UP000254764"/>
    </source>
</evidence>
<evidence type="ECO:0000256" key="1">
    <source>
        <dbReference type="SAM" id="MobiDB-lite"/>
    </source>
</evidence>